<name>A0A939CCX1_9FIRM</name>
<dbReference type="AlphaFoldDB" id="A0A939CCX1"/>
<sequence>MVPVQSQWYELQDDYYIPCLILSEEETQPIGLWGQRHKQYLKEHKHLLYTTMLIEGTLNSYLADIDKQAQERLLLLTKQIAEQENVTEQLKADNAMLWVQKMNEIQSRVREIIYNEIIYA</sequence>
<reference evidence="2" key="2">
    <citation type="submission" date="2020-02" db="EMBL/GenBank/DDBJ databases">
        <authorList>
            <person name="Littmann E."/>
            <person name="Sorbara M."/>
        </authorList>
    </citation>
    <scope>NUCLEOTIDE SEQUENCE</scope>
    <source>
        <strain evidence="2">MSK.14.54</strain>
    </source>
</reference>
<dbReference type="EMBL" id="JAFHBD010000012">
    <property type="protein sequence ID" value="MBN2952773.1"/>
    <property type="molecule type" value="Genomic_DNA"/>
</dbReference>
<protein>
    <submittedName>
        <fullName evidence="1">TnpV protein</fullName>
    </submittedName>
</protein>
<evidence type="ECO:0000313" key="4">
    <source>
        <dbReference type="Proteomes" id="UP000768180"/>
    </source>
</evidence>
<reference evidence="1" key="3">
    <citation type="submission" date="2021-02" db="EMBL/GenBank/DDBJ databases">
        <title>Metagenome-assembled genomes from human diarrheal sample B26.</title>
        <authorList>
            <person name="Ateba T.P."/>
            <person name="Alayande K.A."/>
            <person name="Mwanza M."/>
        </authorList>
    </citation>
    <scope>NUCLEOTIDE SEQUENCE</scope>
    <source>
        <strain evidence="1">06WH</strain>
    </source>
</reference>
<dbReference type="InterPro" id="IPR026989">
    <property type="entry name" value="TnpV"/>
</dbReference>
<dbReference type="Proteomes" id="UP000768180">
    <property type="component" value="Unassembled WGS sequence"/>
</dbReference>
<evidence type="ECO:0000313" key="3">
    <source>
        <dbReference type="Proteomes" id="UP000737612"/>
    </source>
</evidence>
<dbReference type="Proteomes" id="UP000737612">
    <property type="component" value="Unassembled WGS sequence"/>
</dbReference>
<comment type="caution">
    <text evidence="1">The sequence shown here is derived from an EMBL/GenBank/DDBJ whole genome shotgun (WGS) entry which is preliminary data.</text>
</comment>
<accession>A0A939CCX1</accession>
<keyword evidence="4" id="KW-1185">Reference proteome</keyword>
<dbReference type="EMBL" id="JAAITQ010000034">
    <property type="protein sequence ID" value="NSE17495.1"/>
    <property type="molecule type" value="Genomic_DNA"/>
</dbReference>
<dbReference type="RefSeq" id="WP_055226171.1">
    <property type="nucleotide sequence ID" value="NZ_JAAITQ010000034.1"/>
</dbReference>
<proteinExistence type="predicted"/>
<dbReference type="Pfam" id="PF14198">
    <property type="entry name" value="TnpV"/>
    <property type="match status" value="1"/>
</dbReference>
<reference evidence="2 4" key="1">
    <citation type="journal article" date="2020" name="Cell Host Microbe">
        <title>Functional and Genomic Variation between Human-Derived Isolates of Lachnospiraceae Reveals Inter- and Intra-Species Diversity.</title>
        <authorList>
            <person name="Sorbara M.T."/>
            <person name="Littmann E.R."/>
            <person name="Fontana E."/>
            <person name="Moody T.U."/>
            <person name="Kohout C.E."/>
            <person name="Gjonbalaj M."/>
            <person name="Eaton V."/>
            <person name="Seok R."/>
            <person name="Leiner I.M."/>
            <person name="Pamer E.G."/>
        </authorList>
    </citation>
    <scope>NUCLEOTIDE SEQUENCE [LARGE SCALE GENOMIC DNA]</scope>
    <source>
        <strain evidence="2 4">MSK.14.54</strain>
    </source>
</reference>
<organism evidence="1 3">
    <name type="scientific">Fusicatenibacter saccharivorans</name>
    <dbReference type="NCBI Taxonomy" id="1150298"/>
    <lineage>
        <taxon>Bacteria</taxon>
        <taxon>Bacillati</taxon>
        <taxon>Bacillota</taxon>
        <taxon>Clostridia</taxon>
        <taxon>Lachnospirales</taxon>
        <taxon>Lachnospiraceae</taxon>
        <taxon>Fusicatenibacter</taxon>
    </lineage>
</organism>
<gene>
    <name evidence="2" type="ORF">G5B05_14060</name>
    <name evidence="1" type="ORF">JTJ23_04065</name>
</gene>
<evidence type="ECO:0000313" key="1">
    <source>
        <dbReference type="EMBL" id="MBN2952773.1"/>
    </source>
</evidence>
<evidence type="ECO:0000313" key="2">
    <source>
        <dbReference type="EMBL" id="NSE17495.1"/>
    </source>
</evidence>